<organism evidence="2 3">
    <name type="scientific">Mytilus edulis</name>
    <name type="common">Blue mussel</name>
    <dbReference type="NCBI Taxonomy" id="6550"/>
    <lineage>
        <taxon>Eukaryota</taxon>
        <taxon>Metazoa</taxon>
        <taxon>Spiralia</taxon>
        <taxon>Lophotrochozoa</taxon>
        <taxon>Mollusca</taxon>
        <taxon>Bivalvia</taxon>
        <taxon>Autobranchia</taxon>
        <taxon>Pteriomorphia</taxon>
        <taxon>Mytilida</taxon>
        <taxon>Mytiloidea</taxon>
        <taxon>Mytilidae</taxon>
        <taxon>Mytilinae</taxon>
        <taxon>Mytilus</taxon>
    </lineage>
</organism>
<dbReference type="EMBL" id="CAJPWZ010002687">
    <property type="protein sequence ID" value="CAG2242899.1"/>
    <property type="molecule type" value="Genomic_DNA"/>
</dbReference>
<sequence>MFNPANYPDFIINLGQSSKYFDHIQYSGTTYSQDNECYGYIGFIFGYQSTQKYYVALWRHRYNNMDDRGGTKGVQIRIAKWNDAGQSKLTSGEVIIYYGEMEENVQHSEGVAIMLSTEAQKTLIWWEPISARIIMEKFKSTNKRISLNIIQCYTPTNGAEDYIKERFYRLLEETTRKCSSKDITI</sequence>
<evidence type="ECO:0000313" key="2">
    <source>
        <dbReference type="EMBL" id="CAG2242899.1"/>
    </source>
</evidence>
<evidence type="ECO:0000259" key="1">
    <source>
        <dbReference type="PROSITE" id="PS51236"/>
    </source>
</evidence>
<gene>
    <name evidence="2" type="ORF">MEDL_55074</name>
</gene>
<dbReference type="Gene3D" id="2.60.120.200">
    <property type="match status" value="1"/>
</dbReference>
<dbReference type="SUPFAM" id="SSF49899">
    <property type="entry name" value="Concanavalin A-like lectins/glucanases"/>
    <property type="match status" value="1"/>
</dbReference>
<dbReference type="Pfam" id="PF05735">
    <property type="entry name" value="TSP_C"/>
    <property type="match status" value="1"/>
</dbReference>
<comment type="caution">
    <text evidence="2">The sequence shown here is derived from an EMBL/GenBank/DDBJ whole genome shotgun (WGS) entry which is preliminary data.</text>
</comment>
<evidence type="ECO:0000313" key="3">
    <source>
        <dbReference type="Proteomes" id="UP000683360"/>
    </source>
</evidence>
<dbReference type="GO" id="GO:0005509">
    <property type="term" value="F:calcium ion binding"/>
    <property type="evidence" value="ECO:0007669"/>
    <property type="project" value="InterPro"/>
</dbReference>
<dbReference type="Proteomes" id="UP000683360">
    <property type="component" value="Unassembled WGS sequence"/>
</dbReference>
<dbReference type="PROSITE" id="PS51236">
    <property type="entry name" value="TSP_CTER"/>
    <property type="match status" value="1"/>
</dbReference>
<dbReference type="InterPro" id="IPR013320">
    <property type="entry name" value="ConA-like_dom_sf"/>
</dbReference>
<dbReference type="GO" id="GO:0005576">
    <property type="term" value="C:extracellular region"/>
    <property type="evidence" value="ECO:0007669"/>
    <property type="project" value="InterPro"/>
</dbReference>
<dbReference type="OrthoDB" id="6242194at2759"/>
<feature type="domain" description="TSP C-terminal" evidence="1">
    <location>
        <begin position="1"/>
        <end position="185"/>
    </location>
</feature>
<protein>
    <submittedName>
        <fullName evidence="2">THBS2S</fullName>
    </submittedName>
</protein>
<dbReference type="AlphaFoldDB" id="A0A8S3UKW1"/>
<proteinExistence type="predicted"/>
<keyword evidence="3" id="KW-1185">Reference proteome</keyword>
<name>A0A8S3UKW1_MYTED</name>
<reference evidence="2" key="1">
    <citation type="submission" date="2021-03" db="EMBL/GenBank/DDBJ databases">
        <authorList>
            <person name="Bekaert M."/>
        </authorList>
    </citation>
    <scope>NUCLEOTIDE SEQUENCE</scope>
</reference>
<accession>A0A8S3UKW1</accession>
<dbReference type="GO" id="GO:0007155">
    <property type="term" value="P:cell adhesion"/>
    <property type="evidence" value="ECO:0007669"/>
    <property type="project" value="InterPro"/>
</dbReference>
<dbReference type="InterPro" id="IPR008859">
    <property type="entry name" value="Thrombospondin_C"/>
</dbReference>